<keyword evidence="4" id="KW-1185">Reference proteome</keyword>
<evidence type="ECO:0000313" key="3">
    <source>
        <dbReference type="EMBL" id="TKA69185.1"/>
    </source>
</evidence>
<proteinExistence type="predicted"/>
<dbReference type="PANTHER" id="PTHR12847:SF9">
    <property type="entry name" value="NECAP-LIKE PROTEIN CG9132"/>
    <property type="match status" value="1"/>
</dbReference>
<dbReference type="STRING" id="331657.A0A4U0X470"/>
<sequence length="266" mass="28265">MTSLDPSTSLPLPPDAIQRVLFVAPRVHVYHIPPLTLTKGHTAAHWTTNAHGAREIFTARLRILETALPSPTGGEAVTTAVLLEDGGSGELFAAAPYASPAAVEQAIDSSRFFAVRVVGEGGMKATLGIGFEERSEAVDFSISLQDVRKALGMEGHGGEKKGKKALEREREAEKKDFSLKEGETITVNIGGRGRRQKEDGASVRSDSDALFSIKPPPSGGGGGMPTLAPPPSASEVKAEKRRSREMSQQVSAQDLGFDDGEFGEFQ</sequence>
<feature type="domain" description="NECAP PHear" evidence="2">
    <location>
        <begin position="17"/>
        <end position="190"/>
    </location>
</feature>
<reference evidence="3 4" key="1">
    <citation type="submission" date="2017-03" db="EMBL/GenBank/DDBJ databases">
        <title>Genomes of endolithic fungi from Antarctica.</title>
        <authorList>
            <person name="Coleine C."/>
            <person name="Masonjones S."/>
            <person name="Stajich J.E."/>
        </authorList>
    </citation>
    <scope>NUCLEOTIDE SEQUENCE [LARGE SCALE GENOMIC DNA]</scope>
    <source>
        <strain evidence="3 4">CCFEE 5187</strain>
    </source>
</reference>
<feature type="compositionally biased region" description="Basic and acidic residues" evidence="1">
    <location>
        <begin position="153"/>
        <end position="183"/>
    </location>
</feature>
<dbReference type="GO" id="GO:0030125">
    <property type="term" value="C:clathrin vesicle coat"/>
    <property type="evidence" value="ECO:0007669"/>
    <property type="project" value="TreeGrafter"/>
</dbReference>
<feature type="compositionally biased region" description="Acidic residues" evidence="1">
    <location>
        <begin position="256"/>
        <end position="266"/>
    </location>
</feature>
<dbReference type="PANTHER" id="PTHR12847">
    <property type="entry name" value="ATP-BINDING CASSETTE ABC TRANSPORTER-RELATED"/>
    <property type="match status" value="1"/>
</dbReference>
<comment type="caution">
    <text evidence="3">The sequence shown here is derived from an EMBL/GenBank/DDBJ whole genome shotgun (WGS) entry which is preliminary data.</text>
</comment>
<gene>
    <name evidence="3" type="ORF">B0A49_04123</name>
</gene>
<evidence type="ECO:0000313" key="4">
    <source>
        <dbReference type="Proteomes" id="UP000308768"/>
    </source>
</evidence>
<feature type="region of interest" description="Disordered" evidence="1">
    <location>
        <begin position="153"/>
        <end position="266"/>
    </location>
</feature>
<dbReference type="InterPro" id="IPR012466">
    <property type="entry name" value="NECAP_PHear"/>
</dbReference>
<name>A0A4U0X470_9PEZI</name>
<dbReference type="AlphaFoldDB" id="A0A4U0X470"/>
<evidence type="ECO:0000259" key="2">
    <source>
        <dbReference type="Pfam" id="PF07933"/>
    </source>
</evidence>
<dbReference type="Proteomes" id="UP000308768">
    <property type="component" value="Unassembled WGS sequence"/>
</dbReference>
<dbReference type="Gene3D" id="2.30.29.30">
    <property type="entry name" value="Pleckstrin-homology domain (PH domain)/Phosphotyrosine-binding domain (PTB)"/>
    <property type="match status" value="1"/>
</dbReference>
<feature type="compositionally biased region" description="Basic and acidic residues" evidence="1">
    <location>
        <begin position="196"/>
        <end position="207"/>
    </location>
</feature>
<dbReference type="InterPro" id="IPR011993">
    <property type="entry name" value="PH-like_dom_sf"/>
</dbReference>
<dbReference type="EMBL" id="NAJN01000751">
    <property type="protein sequence ID" value="TKA69185.1"/>
    <property type="molecule type" value="Genomic_DNA"/>
</dbReference>
<dbReference type="SUPFAM" id="SSF50729">
    <property type="entry name" value="PH domain-like"/>
    <property type="match status" value="1"/>
</dbReference>
<feature type="compositionally biased region" description="Basic and acidic residues" evidence="1">
    <location>
        <begin position="236"/>
        <end position="245"/>
    </location>
</feature>
<evidence type="ECO:0000256" key="1">
    <source>
        <dbReference type="SAM" id="MobiDB-lite"/>
    </source>
</evidence>
<accession>A0A4U0X470</accession>
<dbReference type="GO" id="GO:0006897">
    <property type="term" value="P:endocytosis"/>
    <property type="evidence" value="ECO:0007669"/>
    <property type="project" value="InterPro"/>
</dbReference>
<protein>
    <recommendedName>
        <fullName evidence="2">NECAP PHear domain-containing protein</fullName>
    </recommendedName>
</protein>
<organism evidence="3 4">
    <name type="scientific">Cryomyces minteri</name>
    <dbReference type="NCBI Taxonomy" id="331657"/>
    <lineage>
        <taxon>Eukaryota</taxon>
        <taxon>Fungi</taxon>
        <taxon>Dikarya</taxon>
        <taxon>Ascomycota</taxon>
        <taxon>Pezizomycotina</taxon>
        <taxon>Dothideomycetes</taxon>
        <taxon>Dothideomycetes incertae sedis</taxon>
        <taxon>Cryomyces</taxon>
    </lineage>
</organism>
<dbReference type="Pfam" id="PF07933">
    <property type="entry name" value="DUF1681"/>
    <property type="match status" value="1"/>
</dbReference>
<dbReference type="OrthoDB" id="10265489at2759"/>